<evidence type="ECO:0000313" key="2">
    <source>
        <dbReference type="EMBL" id="QKQ36966.1"/>
    </source>
</evidence>
<dbReference type="EMBL" id="CP054564">
    <property type="protein sequence ID" value="QKQ36966.1"/>
    <property type="molecule type" value="Genomic_DNA"/>
</dbReference>
<feature type="domain" description="Glycoside hydrolase family 38 N-terminal" evidence="1">
    <location>
        <begin position="2"/>
        <end position="112"/>
    </location>
</feature>
<proteinExistence type="predicted"/>
<name>A0A6N0IQD9_ECOLX</name>
<dbReference type="PANTHER" id="PTHR46017:SF1">
    <property type="entry name" value="ALPHA-MANNOSIDASE 2C1"/>
    <property type="match status" value="1"/>
</dbReference>
<dbReference type="Gene3D" id="3.20.110.10">
    <property type="entry name" value="Glycoside hydrolase 38, N terminal domain"/>
    <property type="match status" value="1"/>
</dbReference>
<dbReference type="PANTHER" id="PTHR46017">
    <property type="entry name" value="ALPHA-MANNOSIDASE 2C1"/>
    <property type="match status" value="1"/>
</dbReference>
<dbReference type="GO" id="GO:0004559">
    <property type="term" value="F:alpha-mannosidase activity"/>
    <property type="evidence" value="ECO:0007669"/>
    <property type="project" value="InterPro"/>
</dbReference>
<dbReference type="InterPro" id="IPR000602">
    <property type="entry name" value="Glyco_hydro_38_N"/>
</dbReference>
<reference evidence="2" key="1">
    <citation type="submission" date="2020-05" db="EMBL/GenBank/DDBJ databases">
        <title>Title: F plasmids are the major carriers of antibiotic resistance genes in human-associated commensal E. coli.</title>
        <authorList>
            <person name="Stephens C."/>
            <person name="Arismendi T."/>
            <person name="Wright M."/>
            <person name="Hartman A."/>
            <person name="Gonzalez A."/>
            <person name="Gill M."/>
            <person name="Pandori M."/>
            <person name="Hess D."/>
        </authorList>
    </citation>
    <scope>NUCLEOTIDE SEQUENCE</scope>
    <source>
        <strain evidence="2">SCU-478</strain>
    </source>
</reference>
<dbReference type="AlphaFoldDB" id="A0A6N0IQD9"/>
<gene>
    <name evidence="2" type="ORF">HPE44_21320</name>
</gene>
<dbReference type="InterPro" id="IPR011330">
    <property type="entry name" value="Glyco_hydro/deAcase_b/a-brl"/>
</dbReference>
<dbReference type="InterPro" id="IPR027291">
    <property type="entry name" value="Glyco_hydro_38_N_sf"/>
</dbReference>
<evidence type="ECO:0000259" key="1">
    <source>
        <dbReference type="Pfam" id="PF01074"/>
    </source>
</evidence>
<dbReference type="GO" id="GO:0006013">
    <property type="term" value="P:mannose metabolic process"/>
    <property type="evidence" value="ECO:0007669"/>
    <property type="project" value="InterPro"/>
</dbReference>
<organism evidence="2">
    <name type="scientific">Escherichia coli</name>
    <dbReference type="NCBI Taxonomy" id="562"/>
    <lineage>
        <taxon>Bacteria</taxon>
        <taxon>Pseudomonadati</taxon>
        <taxon>Pseudomonadota</taxon>
        <taxon>Gammaproteobacteria</taxon>
        <taxon>Enterobacterales</taxon>
        <taxon>Enterobacteriaceae</taxon>
        <taxon>Escherichia</taxon>
    </lineage>
</organism>
<dbReference type="Pfam" id="PF01074">
    <property type="entry name" value="Glyco_hydro_38N"/>
    <property type="match status" value="1"/>
</dbReference>
<dbReference type="GO" id="GO:0009313">
    <property type="term" value="P:oligosaccharide catabolic process"/>
    <property type="evidence" value="ECO:0007669"/>
    <property type="project" value="TreeGrafter"/>
</dbReference>
<protein>
    <recommendedName>
        <fullName evidence="1">Glycoside hydrolase family 38 N-terminal domain-containing protein</fullName>
    </recommendedName>
</protein>
<dbReference type="SUPFAM" id="SSF88713">
    <property type="entry name" value="Glycoside hydrolase/deacetylase"/>
    <property type="match status" value="1"/>
</dbReference>
<accession>A0A6N0IQD9</accession>
<sequence length="169" mass="19467">MATGHAHLDIAWMWPLREGRRKAIRTFATAPQTLKNILITFLALVSTNFSLDKKKDYPYFFEKLKQIAAGRFELQGCFWVECDLNLVSGESLIRQIMHGTRFTLQNFFKEDKLCLATGCLWIPRHASTNSQKNQALTILHRKSSHKTRLINLIITFSAGKARWLRNSDA</sequence>